<protein>
    <recommendedName>
        <fullName evidence="4">ATP-dependent DNA helicase</fullName>
    </recommendedName>
</protein>
<evidence type="ECO:0000313" key="3">
    <source>
        <dbReference type="Proteomes" id="UP000521943"/>
    </source>
</evidence>
<accession>A0A8H6M346</accession>
<name>A0A8H6M346_9AGAR</name>
<evidence type="ECO:0000313" key="2">
    <source>
        <dbReference type="EMBL" id="KAF6750471.1"/>
    </source>
</evidence>
<feature type="non-terminal residue" evidence="2">
    <location>
        <position position="188"/>
    </location>
</feature>
<feature type="non-terminal residue" evidence="2">
    <location>
        <position position="1"/>
    </location>
</feature>
<evidence type="ECO:0008006" key="4">
    <source>
        <dbReference type="Google" id="ProtNLM"/>
    </source>
</evidence>
<gene>
    <name evidence="1" type="ORF">DFP72DRAFT_760447</name>
    <name evidence="2" type="ORF">DFP72DRAFT_766061</name>
</gene>
<reference evidence="2 3" key="1">
    <citation type="submission" date="2020-07" db="EMBL/GenBank/DDBJ databases">
        <title>Comparative genomics of pyrophilous fungi reveals a link between fire events and developmental genes.</title>
        <authorList>
            <consortium name="DOE Joint Genome Institute"/>
            <person name="Steindorff A.S."/>
            <person name="Carver A."/>
            <person name="Calhoun S."/>
            <person name="Stillman K."/>
            <person name="Liu H."/>
            <person name="Lipzen A."/>
            <person name="Pangilinan J."/>
            <person name="Labutti K."/>
            <person name="Bruns T.D."/>
            <person name="Grigoriev I.V."/>
        </authorList>
    </citation>
    <scope>NUCLEOTIDE SEQUENCE [LARGE SCALE GENOMIC DNA]</scope>
    <source>
        <strain evidence="2 3">CBS 144469</strain>
    </source>
</reference>
<proteinExistence type="predicted"/>
<keyword evidence="3" id="KW-1185">Reference proteome</keyword>
<sequence>LILAGDFAQLPPVGGVALYRPTITDKALASRASAGKSLHQQKVAIGKFIWHQVCVVVILKQNMRQTLEGGPDARYRRALENMSETKCLSLPIFRNVSIITSRNSYKDRYNELGCESFAKGRGETLHTFHSVDFMANNKDETADKKRLGKRKATKVGLPESLQRLLWTQEPHTSDHIPAVLKLCKGMPV</sequence>
<dbReference type="AlphaFoldDB" id="A0A8H6M346"/>
<dbReference type="EMBL" id="JACGCI010000056">
    <property type="protein sequence ID" value="KAF6750471.1"/>
    <property type="molecule type" value="Genomic_DNA"/>
</dbReference>
<dbReference type="Proteomes" id="UP000521943">
    <property type="component" value="Unassembled WGS sequence"/>
</dbReference>
<dbReference type="EMBL" id="JACGCI010000163">
    <property type="protein sequence ID" value="KAF6742916.1"/>
    <property type="molecule type" value="Genomic_DNA"/>
</dbReference>
<dbReference type="OrthoDB" id="432234at2759"/>
<organism evidence="2 3">
    <name type="scientific">Ephemerocybe angulata</name>
    <dbReference type="NCBI Taxonomy" id="980116"/>
    <lineage>
        <taxon>Eukaryota</taxon>
        <taxon>Fungi</taxon>
        <taxon>Dikarya</taxon>
        <taxon>Basidiomycota</taxon>
        <taxon>Agaricomycotina</taxon>
        <taxon>Agaricomycetes</taxon>
        <taxon>Agaricomycetidae</taxon>
        <taxon>Agaricales</taxon>
        <taxon>Agaricineae</taxon>
        <taxon>Psathyrellaceae</taxon>
        <taxon>Ephemerocybe</taxon>
    </lineage>
</organism>
<evidence type="ECO:0000313" key="1">
    <source>
        <dbReference type="EMBL" id="KAF6742916.1"/>
    </source>
</evidence>
<comment type="caution">
    <text evidence="2">The sequence shown here is derived from an EMBL/GenBank/DDBJ whole genome shotgun (WGS) entry which is preliminary data.</text>
</comment>